<name>A0A5B0X1T6_9GAMM</name>
<proteinExistence type="predicted"/>
<feature type="transmembrane region" description="Helical" evidence="4">
    <location>
        <begin position="235"/>
        <end position="257"/>
    </location>
</feature>
<dbReference type="SUPFAM" id="SSF103473">
    <property type="entry name" value="MFS general substrate transporter"/>
    <property type="match status" value="1"/>
</dbReference>
<dbReference type="EMBL" id="VTUX01000003">
    <property type="protein sequence ID" value="KAA1192638.1"/>
    <property type="molecule type" value="Genomic_DNA"/>
</dbReference>
<evidence type="ECO:0000313" key="7">
    <source>
        <dbReference type="Proteomes" id="UP000323708"/>
    </source>
</evidence>
<evidence type="ECO:0000259" key="5">
    <source>
        <dbReference type="PROSITE" id="PS50850"/>
    </source>
</evidence>
<keyword evidence="7" id="KW-1185">Reference proteome</keyword>
<gene>
    <name evidence="6" type="ORF">F0M18_08220</name>
</gene>
<feature type="transmembrane region" description="Helical" evidence="4">
    <location>
        <begin position="109"/>
        <end position="128"/>
    </location>
</feature>
<evidence type="ECO:0000256" key="3">
    <source>
        <dbReference type="ARBA" id="ARBA00023136"/>
    </source>
</evidence>
<dbReference type="RefSeq" id="WP_149610921.1">
    <property type="nucleotide sequence ID" value="NZ_VTUX01000003.1"/>
</dbReference>
<dbReference type="InterPro" id="IPR050327">
    <property type="entry name" value="Proton-linked_MCT"/>
</dbReference>
<dbReference type="InterPro" id="IPR020846">
    <property type="entry name" value="MFS_dom"/>
</dbReference>
<feature type="transmembrane region" description="Helical" evidence="4">
    <location>
        <begin position="390"/>
        <end position="409"/>
    </location>
</feature>
<keyword evidence="2 4" id="KW-1133">Transmembrane helix</keyword>
<evidence type="ECO:0000256" key="2">
    <source>
        <dbReference type="ARBA" id="ARBA00022989"/>
    </source>
</evidence>
<reference evidence="6 7" key="1">
    <citation type="submission" date="2019-09" db="EMBL/GenBank/DDBJ databases">
        <authorList>
            <person name="Chen X.-Y."/>
        </authorList>
    </citation>
    <scope>NUCLEOTIDE SEQUENCE [LARGE SCALE GENOMIC DNA]</scope>
    <source>
        <strain evidence="6 7">NY5</strain>
    </source>
</reference>
<evidence type="ECO:0000256" key="4">
    <source>
        <dbReference type="SAM" id="Phobius"/>
    </source>
</evidence>
<protein>
    <submittedName>
        <fullName evidence="6">MFS transporter</fullName>
    </submittedName>
</protein>
<feature type="domain" description="Major facilitator superfamily (MFS) profile" evidence="5">
    <location>
        <begin position="14"/>
        <end position="414"/>
    </location>
</feature>
<dbReference type="AlphaFoldDB" id="A0A5B0X1T6"/>
<feature type="transmembrane region" description="Helical" evidence="4">
    <location>
        <begin position="269"/>
        <end position="292"/>
    </location>
</feature>
<dbReference type="PROSITE" id="PS50850">
    <property type="entry name" value="MFS"/>
    <property type="match status" value="1"/>
</dbReference>
<dbReference type="InterPro" id="IPR011701">
    <property type="entry name" value="MFS"/>
</dbReference>
<feature type="transmembrane region" description="Helical" evidence="4">
    <location>
        <begin position="173"/>
        <end position="192"/>
    </location>
</feature>
<feature type="transmembrane region" description="Helical" evidence="4">
    <location>
        <begin position="324"/>
        <end position="347"/>
    </location>
</feature>
<sequence length="422" mass="45214">MGEDKYPEFRLGWPTLLVALSGVITSAHFLPLYSFGPMAPDLSRALNIPLGELQRCITLNFAGIAVGSQLAGWLMDRFSLRSVTLCSLVLYALTYITMSTISLSQNLLYTFYFLLPIVGSGSLLVTWTKIVCDKFERQRGLALAILLSGSGVVSTVSPLLLAGYVGTADWQQGFLVMGILPLATLLVCFFTLPTGNPSSNQQSSLSINSSEPENGRVTRQISGISYRETLRSRQFWTIIVALILVVFVVVSMITNIVPMLVQKGLSQSGATVVFSAFGLALVAGRLAGGFFLDKFWGPLIAFCALVLPSIGCLIFLLAPPDMVLMVMATVLVGVAAGAEFDILAYLVSRYFGLRSYAKVFGTVSGTVALGSGMSPLIFGPLIDATGNYDSLLLICIVIAALGASMFLTLGPYPDFEEALAQE</sequence>
<feature type="transmembrane region" description="Helical" evidence="4">
    <location>
        <begin position="82"/>
        <end position="103"/>
    </location>
</feature>
<keyword evidence="3 4" id="KW-0472">Membrane</keyword>
<feature type="transmembrane region" description="Helical" evidence="4">
    <location>
        <begin position="140"/>
        <end position="161"/>
    </location>
</feature>
<dbReference type="PANTHER" id="PTHR11360:SF290">
    <property type="entry name" value="MONOCARBOXYLATE MFS PERMEASE"/>
    <property type="match status" value="1"/>
</dbReference>
<feature type="transmembrane region" description="Helical" evidence="4">
    <location>
        <begin position="359"/>
        <end position="378"/>
    </location>
</feature>
<keyword evidence="1 4" id="KW-0812">Transmembrane</keyword>
<dbReference type="Gene3D" id="1.20.1250.20">
    <property type="entry name" value="MFS general substrate transporter like domains"/>
    <property type="match status" value="2"/>
</dbReference>
<dbReference type="PANTHER" id="PTHR11360">
    <property type="entry name" value="MONOCARBOXYLATE TRANSPORTER"/>
    <property type="match status" value="1"/>
</dbReference>
<dbReference type="GO" id="GO:0022857">
    <property type="term" value="F:transmembrane transporter activity"/>
    <property type="evidence" value="ECO:0007669"/>
    <property type="project" value="InterPro"/>
</dbReference>
<dbReference type="CDD" id="cd17355">
    <property type="entry name" value="MFS_YcxA_like"/>
    <property type="match status" value="1"/>
</dbReference>
<feature type="transmembrane region" description="Helical" evidence="4">
    <location>
        <begin position="299"/>
        <end position="318"/>
    </location>
</feature>
<evidence type="ECO:0000256" key="1">
    <source>
        <dbReference type="ARBA" id="ARBA00022692"/>
    </source>
</evidence>
<comment type="caution">
    <text evidence="6">The sequence shown here is derived from an EMBL/GenBank/DDBJ whole genome shotgun (WGS) entry which is preliminary data.</text>
</comment>
<accession>A0A5B0X1T6</accession>
<feature type="transmembrane region" description="Helical" evidence="4">
    <location>
        <begin position="12"/>
        <end position="33"/>
    </location>
</feature>
<evidence type="ECO:0000313" key="6">
    <source>
        <dbReference type="EMBL" id="KAA1192638.1"/>
    </source>
</evidence>
<dbReference type="InterPro" id="IPR036259">
    <property type="entry name" value="MFS_trans_sf"/>
</dbReference>
<organism evidence="6 7">
    <name type="scientific">Pseudohalioglobus sediminis</name>
    <dbReference type="NCBI Taxonomy" id="2606449"/>
    <lineage>
        <taxon>Bacteria</taxon>
        <taxon>Pseudomonadati</taxon>
        <taxon>Pseudomonadota</taxon>
        <taxon>Gammaproteobacteria</taxon>
        <taxon>Cellvibrionales</taxon>
        <taxon>Halieaceae</taxon>
        <taxon>Pseudohalioglobus</taxon>
    </lineage>
</organism>
<dbReference type="Proteomes" id="UP000323708">
    <property type="component" value="Unassembled WGS sequence"/>
</dbReference>
<dbReference type="Pfam" id="PF07690">
    <property type="entry name" value="MFS_1"/>
    <property type="match status" value="1"/>
</dbReference>